<organism evidence="9 10">
    <name type="scientific">Aureimonas endophytica</name>
    <dbReference type="NCBI Taxonomy" id="2027858"/>
    <lineage>
        <taxon>Bacteria</taxon>
        <taxon>Pseudomonadati</taxon>
        <taxon>Pseudomonadota</taxon>
        <taxon>Alphaproteobacteria</taxon>
        <taxon>Hyphomicrobiales</taxon>
        <taxon>Aurantimonadaceae</taxon>
        <taxon>Aureimonas</taxon>
    </lineage>
</organism>
<proteinExistence type="inferred from homology"/>
<evidence type="ECO:0000256" key="2">
    <source>
        <dbReference type="ARBA" id="ARBA00029447"/>
    </source>
</evidence>
<dbReference type="InterPro" id="IPR003660">
    <property type="entry name" value="HAMP_dom"/>
</dbReference>
<keyword evidence="1" id="KW-0145">Chemotaxis</keyword>
<dbReference type="InterPro" id="IPR004089">
    <property type="entry name" value="MCPsignal_dom"/>
</dbReference>
<feature type="coiled-coil region" evidence="4">
    <location>
        <begin position="642"/>
        <end position="673"/>
    </location>
</feature>
<evidence type="ECO:0000256" key="3">
    <source>
        <dbReference type="PROSITE-ProRule" id="PRU00284"/>
    </source>
</evidence>
<feature type="compositionally biased region" description="Low complexity" evidence="5">
    <location>
        <begin position="711"/>
        <end position="737"/>
    </location>
</feature>
<evidence type="ECO:0000259" key="8">
    <source>
        <dbReference type="PROSITE" id="PS50885"/>
    </source>
</evidence>
<evidence type="ECO:0000256" key="4">
    <source>
        <dbReference type="SAM" id="Coils"/>
    </source>
</evidence>
<accession>A0A917A4Z1</accession>
<dbReference type="Pfam" id="PF00015">
    <property type="entry name" value="MCPsignal"/>
    <property type="match status" value="1"/>
</dbReference>
<evidence type="ECO:0000256" key="6">
    <source>
        <dbReference type="SAM" id="Phobius"/>
    </source>
</evidence>
<evidence type="ECO:0000259" key="7">
    <source>
        <dbReference type="PROSITE" id="PS50111"/>
    </source>
</evidence>
<feature type="compositionally biased region" description="Polar residues" evidence="5">
    <location>
        <begin position="411"/>
        <end position="442"/>
    </location>
</feature>
<feature type="domain" description="Methyl-accepting transducer" evidence="7">
    <location>
        <begin position="421"/>
        <end position="664"/>
    </location>
</feature>
<dbReference type="Pfam" id="PF00672">
    <property type="entry name" value="HAMP"/>
    <property type="match status" value="1"/>
</dbReference>
<feature type="compositionally biased region" description="Low complexity" evidence="5">
    <location>
        <begin position="443"/>
        <end position="457"/>
    </location>
</feature>
<dbReference type="GO" id="GO:0005886">
    <property type="term" value="C:plasma membrane"/>
    <property type="evidence" value="ECO:0007669"/>
    <property type="project" value="TreeGrafter"/>
</dbReference>
<keyword evidence="6" id="KW-0472">Membrane</keyword>
<dbReference type="InterPro" id="IPR051310">
    <property type="entry name" value="MCP_chemotaxis"/>
</dbReference>
<feature type="region of interest" description="Disordered" evidence="5">
    <location>
        <begin position="711"/>
        <end position="759"/>
    </location>
</feature>
<protein>
    <recommendedName>
        <fullName evidence="11">Methyl-accepting chemotaxis protein</fullName>
    </recommendedName>
</protein>
<dbReference type="RefSeq" id="WP_188913620.1">
    <property type="nucleotide sequence ID" value="NZ_BMIQ01000018.1"/>
</dbReference>
<dbReference type="SMART" id="SM00283">
    <property type="entry name" value="MA"/>
    <property type="match status" value="1"/>
</dbReference>
<dbReference type="PROSITE" id="PS50111">
    <property type="entry name" value="CHEMOTAXIS_TRANSDUC_2"/>
    <property type="match status" value="1"/>
</dbReference>
<dbReference type="SUPFAM" id="SSF58104">
    <property type="entry name" value="Methyl-accepting chemotaxis protein (MCP) signaling domain"/>
    <property type="match status" value="1"/>
</dbReference>
<feature type="domain" description="HAMP" evidence="8">
    <location>
        <begin position="336"/>
        <end position="388"/>
    </location>
</feature>
<dbReference type="PRINTS" id="PR00260">
    <property type="entry name" value="CHEMTRNSDUCR"/>
</dbReference>
<keyword evidence="3" id="KW-0807">Transducer</keyword>
<dbReference type="InterPro" id="IPR024478">
    <property type="entry name" value="HlyB_4HB_MCP"/>
</dbReference>
<dbReference type="PROSITE" id="PS50885">
    <property type="entry name" value="HAMP"/>
    <property type="match status" value="1"/>
</dbReference>
<dbReference type="Gene3D" id="1.10.287.950">
    <property type="entry name" value="Methyl-accepting chemotaxis protein"/>
    <property type="match status" value="1"/>
</dbReference>
<reference evidence="9" key="2">
    <citation type="submission" date="2020-09" db="EMBL/GenBank/DDBJ databases">
        <authorList>
            <person name="Sun Q."/>
            <person name="Zhou Y."/>
        </authorList>
    </citation>
    <scope>NUCLEOTIDE SEQUENCE</scope>
    <source>
        <strain evidence="9">CGMCC 1.15367</strain>
    </source>
</reference>
<keyword evidence="10" id="KW-1185">Reference proteome</keyword>
<dbReference type="GO" id="GO:0006935">
    <property type="term" value="P:chemotaxis"/>
    <property type="evidence" value="ECO:0007669"/>
    <property type="project" value="UniProtKB-KW"/>
</dbReference>
<feature type="transmembrane region" description="Helical" evidence="6">
    <location>
        <begin position="314"/>
        <end position="334"/>
    </location>
</feature>
<reference evidence="9" key="1">
    <citation type="journal article" date="2014" name="Int. J. Syst. Evol. Microbiol.">
        <title>Complete genome sequence of Corynebacterium casei LMG S-19264T (=DSM 44701T), isolated from a smear-ripened cheese.</title>
        <authorList>
            <consortium name="US DOE Joint Genome Institute (JGI-PGF)"/>
            <person name="Walter F."/>
            <person name="Albersmeier A."/>
            <person name="Kalinowski J."/>
            <person name="Ruckert C."/>
        </authorList>
    </citation>
    <scope>NUCLEOTIDE SEQUENCE</scope>
    <source>
        <strain evidence="9">CGMCC 1.15367</strain>
    </source>
</reference>
<comment type="similarity">
    <text evidence="2">Belongs to the methyl-accepting chemotaxis (MCP) protein family.</text>
</comment>
<dbReference type="PANTHER" id="PTHR43531:SF11">
    <property type="entry name" value="METHYL-ACCEPTING CHEMOTAXIS PROTEIN 3"/>
    <property type="match status" value="1"/>
</dbReference>
<dbReference type="Proteomes" id="UP000644699">
    <property type="component" value="Unassembled WGS sequence"/>
</dbReference>
<dbReference type="SMART" id="SM00304">
    <property type="entry name" value="HAMP"/>
    <property type="match status" value="1"/>
</dbReference>
<dbReference type="GO" id="GO:0004888">
    <property type="term" value="F:transmembrane signaling receptor activity"/>
    <property type="evidence" value="ECO:0007669"/>
    <property type="project" value="InterPro"/>
</dbReference>
<keyword evidence="4" id="KW-0175">Coiled coil</keyword>
<sequence length="759" mass="80176">MRLTIKTKLMASFGAVLVLLGTAGYFGVASLGATNQAMTDFAAGPFVQVQNSLEINGLVTEVRRLVTRAITASPAEAEQSRGELSTGWKAIDDSFAKLVAAMPEGERAKLGDLRSMLDEMRTINFEVFDLSAKADILLAGKILDASRPLSDSLNDRLETLREEIAREKASDTLDATGLAADLQTALLRIRNRATGIVAQVDQDKIQDGVTKFNDQKDVFKTKFEAFANTQAAAAHKAEIAQITQDWQELETTLRGFVDTGLQNYTGRALQTISGKQMPLSRKIDARLRALNSEVVATAGTAVTASQSAYAATRLTLIAIVVGAILLGVAAALWMSISIARGLARSVKLAEDIGAGDLTQTVEAKGQDEIGDLLRAMNAMTDKLREIVSDVISSASQVAAGSQQSAATAEQLSQGATEQAASSEQLSQGANEQAATAEQLSQGATEQAAATEQASSAMEEMAANIRQNAENATTTEKIAAQASGNAEKSGKAVANSVEAMRTIADKIRIVQEIARQTDLLALNAAIEAARAGQHGKGFAVVASEVRKLAERSQTAAAEISELSTSTLSISEEAGRMLEQLVPDIQRTSELVGEISAACREQNAGAEQINQAIQQLDKVTQQTSQSVHELNRVAQQTTESIQELDQVTQQNASAANEMSATAEQLSAEAARLRDRVAYFRIDATEGGPSATHAAAPASAPRNDVRALQAKAGRFAATAARPAPKKTAAPKPAPAAATARKGFDLDLGHETESQDGFERMSA</sequence>
<gene>
    <name evidence="9" type="ORF">GCM10011390_50950</name>
</gene>
<evidence type="ECO:0000313" key="9">
    <source>
        <dbReference type="EMBL" id="GGE25292.1"/>
    </source>
</evidence>
<dbReference type="CDD" id="cd06225">
    <property type="entry name" value="HAMP"/>
    <property type="match status" value="1"/>
</dbReference>
<keyword evidence="6" id="KW-1133">Transmembrane helix</keyword>
<dbReference type="EMBL" id="BMIQ01000018">
    <property type="protein sequence ID" value="GGE25292.1"/>
    <property type="molecule type" value="Genomic_DNA"/>
</dbReference>
<name>A0A917A4Z1_9HYPH</name>
<dbReference type="PANTHER" id="PTHR43531">
    <property type="entry name" value="PROTEIN ICFG"/>
    <property type="match status" value="1"/>
</dbReference>
<dbReference type="InterPro" id="IPR004090">
    <property type="entry name" value="Chemotax_Me-accpt_rcpt"/>
</dbReference>
<dbReference type="Gene3D" id="6.10.340.10">
    <property type="match status" value="1"/>
</dbReference>
<comment type="caution">
    <text evidence="9">The sequence shown here is derived from an EMBL/GenBank/DDBJ whole genome shotgun (WGS) entry which is preliminary data.</text>
</comment>
<dbReference type="GO" id="GO:0007165">
    <property type="term" value="P:signal transduction"/>
    <property type="evidence" value="ECO:0007669"/>
    <property type="project" value="UniProtKB-KW"/>
</dbReference>
<evidence type="ECO:0000256" key="5">
    <source>
        <dbReference type="SAM" id="MobiDB-lite"/>
    </source>
</evidence>
<feature type="compositionally biased region" description="Basic and acidic residues" evidence="5">
    <location>
        <begin position="738"/>
        <end position="759"/>
    </location>
</feature>
<evidence type="ECO:0000313" key="10">
    <source>
        <dbReference type="Proteomes" id="UP000644699"/>
    </source>
</evidence>
<evidence type="ECO:0000256" key="1">
    <source>
        <dbReference type="ARBA" id="ARBA00022500"/>
    </source>
</evidence>
<keyword evidence="6" id="KW-0812">Transmembrane</keyword>
<evidence type="ECO:0008006" key="11">
    <source>
        <dbReference type="Google" id="ProtNLM"/>
    </source>
</evidence>
<dbReference type="AlphaFoldDB" id="A0A917A4Z1"/>
<feature type="region of interest" description="Disordered" evidence="5">
    <location>
        <begin position="409"/>
        <end position="457"/>
    </location>
</feature>
<dbReference type="Pfam" id="PF12729">
    <property type="entry name" value="4HB_MCP_1"/>
    <property type="match status" value="1"/>
</dbReference>